<dbReference type="Proteomes" id="UP000306477">
    <property type="component" value="Unassembled WGS sequence"/>
</dbReference>
<keyword evidence="1" id="KW-0812">Transmembrane</keyword>
<protein>
    <submittedName>
        <fullName evidence="2">Uncharacterized protein</fullName>
    </submittedName>
</protein>
<evidence type="ECO:0000313" key="3">
    <source>
        <dbReference type="Proteomes" id="UP000306477"/>
    </source>
</evidence>
<name>A0A4S3PRZ0_9BACI</name>
<dbReference type="STRING" id="1033734.GCA_000285535_02197"/>
<organism evidence="2 3">
    <name type="scientific">Bacillus timonensis</name>
    <dbReference type="NCBI Taxonomy" id="1033734"/>
    <lineage>
        <taxon>Bacteria</taxon>
        <taxon>Bacillati</taxon>
        <taxon>Bacillota</taxon>
        <taxon>Bacilli</taxon>
        <taxon>Bacillales</taxon>
        <taxon>Bacillaceae</taxon>
        <taxon>Bacillus</taxon>
    </lineage>
</organism>
<reference evidence="2 3" key="1">
    <citation type="journal article" date="2019" name="Indoor Air">
        <title>Impacts of indoor surface finishes on bacterial viability.</title>
        <authorList>
            <person name="Hu J."/>
            <person name="Maamar S.B."/>
            <person name="Glawe A.J."/>
            <person name="Gottel N."/>
            <person name="Gilbert J.A."/>
            <person name="Hartmann E.M."/>
        </authorList>
    </citation>
    <scope>NUCLEOTIDE SEQUENCE [LARGE SCALE GENOMIC DNA]</scope>
    <source>
        <strain evidence="2 3">AF060A6</strain>
    </source>
</reference>
<dbReference type="AlphaFoldDB" id="A0A4S3PRZ0"/>
<proteinExistence type="predicted"/>
<accession>A0A4S3PRZ0</accession>
<dbReference type="RefSeq" id="WP_136379706.1">
    <property type="nucleotide sequence ID" value="NZ_SLUB01000017.1"/>
</dbReference>
<feature type="transmembrane region" description="Helical" evidence="1">
    <location>
        <begin position="6"/>
        <end position="26"/>
    </location>
</feature>
<keyword evidence="3" id="KW-1185">Reference proteome</keyword>
<comment type="caution">
    <text evidence="2">The sequence shown here is derived from an EMBL/GenBank/DDBJ whole genome shotgun (WGS) entry which is preliminary data.</text>
</comment>
<gene>
    <name evidence="2" type="ORF">E1I69_11225</name>
</gene>
<evidence type="ECO:0000313" key="2">
    <source>
        <dbReference type="EMBL" id="THE12429.1"/>
    </source>
</evidence>
<evidence type="ECO:0000256" key="1">
    <source>
        <dbReference type="SAM" id="Phobius"/>
    </source>
</evidence>
<sequence>MEYQIMFYGGLAGALITLIISIIVYMKLQISQVFADITGNRFMKKKKNDRISLEAQETKKTTSEIKLRKKEVPVAASVEDTALMSQELEPTSLLEETNIAPTALLAESNSAEETSLLQETSLLSEETALLQDDDETTLLVDDNETSILLEGDGETAILTEPEEESDFAIEVDVMIIHTNKVINFIQQKSSTSLRG</sequence>
<dbReference type="EMBL" id="SLUB01000017">
    <property type="protein sequence ID" value="THE12429.1"/>
    <property type="molecule type" value="Genomic_DNA"/>
</dbReference>
<keyword evidence="1" id="KW-0472">Membrane</keyword>
<keyword evidence="1" id="KW-1133">Transmembrane helix</keyword>
<dbReference type="OrthoDB" id="2850022at2"/>